<sequence>MYFYVDESGQTGLELFDNNQPFLYYGVLSSEFNLDEVSLPHVEKLRNYLGVERLHAAELGNGRLVSIVDDLVALKEKYNLSFDFYRVTKKDHAALCFFDQVFDQGNNPAVPWNAYWTPLRYVLVSKVSFLFDEALLKKSWKARIAINKEFAEKELIEVCQELLNRVHHLPDKRSIEIITDALEWAIENPSKIYYHATSKEDKLLISPNLIGFQSVMLGIATRLENTKSEATKVVVDRQSEFNKAQEWISDLYRNTKNLDEPMEFGPGMPTMDLRHMPSVPIECTPGTDSSGLEIVDIYIWIFKRQMEGNPLATELFPLIHGQANGMFNEVSIQALMERWEKWFQELPIPTSEQIEKGRELLEIDKERRKKHVKSAT</sequence>
<reference evidence="1 2" key="1">
    <citation type="submission" date="2019-07" db="EMBL/GenBank/DDBJ databases">
        <title>Whole genome shotgun sequence of Pseudoalteromonas atlantica NBRC 103033.</title>
        <authorList>
            <person name="Hosoyama A."/>
            <person name="Uohara A."/>
            <person name="Ohji S."/>
            <person name="Ichikawa N."/>
        </authorList>
    </citation>
    <scope>NUCLEOTIDE SEQUENCE [LARGE SCALE GENOMIC DNA]</scope>
    <source>
        <strain evidence="1 2">NBRC 103033</strain>
    </source>
</reference>
<name>A0ABQ0UJ45_PSEAF</name>
<dbReference type="RefSeq" id="WP_154946004.1">
    <property type="nucleotide sequence ID" value="NZ_BJUT01000079.1"/>
</dbReference>
<protein>
    <recommendedName>
        <fullName evidence="3">DUF3800 domain-containing protein</fullName>
    </recommendedName>
</protein>
<dbReference type="Proteomes" id="UP000321189">
    <property type="component" value="Unassembled WGS sequence"/>
</dbReference>
<gene>
    <name evidence="1" type="ORF">PAT01_37790</name>
</gene>
<keyword evidence="2" id="KW-1185">Reference proteome</keyword>
<evidence type="ECO:0000313" key="2">
    <source>
        <dbReference type="Proteomes" id="UP000321189"/>
    </source>
</evidence>
<proteinExistence type="predicted"/>
<evidence type="ECO:0008006" key="3">
    <source>
        <dbReference type="Google" id="ProtNLM"/>
    </source>
</evidence>
<accession>A0ABQ0UJ45</accession>
<dbReference type="EMBL" id="BJUT01000079">
    <property type="protein sequence ID" value="GEK78475.1"/>
    <property type="molecule type" value="Genomic_DNA"/>
</dbReference>
<dbReference type="Pfam" id="PF12686">
    <property type="entry name" value="DUF3800"/>
    <property type="match status" value="1"/>
</dbReference>
<evidence type="ECO:0000313" key="1">
    <source>
        <dbReference type="EMBL" id="GEK78475.1"/>
    </source>
</evidence>
<organism evidence="1 2">
    <name type="scientific">Pseudoalteromonas atlantica</name>
    <name type="common">Alteromonas atlantica</name>
    <dbReference type="NCBI Taxonomy" id="288"/>
    <lineage>
        <taxon>Bacteria</taxon>
        <taxon>Pseudomonadati</taxon>
        <taxon>Pseudomonadota</taxon>
        <taxon>Gammaproteobacteria</taxon>
        <taxon>Alteromonadales</taxon>
        <taxon>Pseudoalteromonadaceae</taxon>
        <taxon>Pseudoalteromonas</taxon>
    </lineage>
</organism>
<comment type="caution">
    <text evidence="1">The sequence shown here is derived from an EMBL/GenBank/DDBJ whole genome shotgun (WGS) entry which is preliminary data.</text>
</comment>
<dbReference type="InterPro" id="IPR024524">
    <property type="entry name" value="DUF3800"/>
</dbReference>